<protein>
    <submittedName>
        <fullName evidence="2">Uncharacterized protein</fullName>
    </submittedName>
</protein>
<feature type="compositionally biased region" description="Pro residues" evidence="1">
    <location>
        <begin position="1"/>
        <end position="12"/>
    </location>
</feature>
<dbReference type="OrthoDB" id="3217111at2"/>
<dbReference type="Proteomes" id="UP000251891">
    <property type="component" value="Unassembled WGS sequence"/>
</dbReference>
<dbReference type="RefSeq" id="WP_111871801.1">
    <property type="nucleotide sequence ID" value="NZ_QLYX01000021.1"/>
</dbReference>
<evidence type="ECO:0000313" key="2">
    <source>
        <dbReference type="EMBL" id="RAY11101.1"/>
    </source>
</evidence>
<dbReference type="AlphaFoldDB" id="A0A365GWA7"/>
<gene>
    <name evidence="2" type="ORF">DPM19_31820</name>
</gene>
<organism evidence="2 3">
    <name type="scientific">Actinomadura craniellae</name>
    <dbReference type="NCBI Taxonomy" id="2231787"/>
    <lineage>
        <taxon>Bacteria</taxon>
        <taxon>Bacillati</taxon>
        <taxon>Actinomycetota</taxon>
        <taxon>Actinomycetes</taxon>
        <taxon>Streptosporangiales</taxon>
        <taxon>Thermomonosporaceae</taxon>
        <taxon>Actinomadura</taxon>
    </lineage>
</organism>
<evidence type="ECO:0000256" key="1">
    <source>
        <dbReference type="SAM" id="MobiDB-lite"/>
    </source>
</evidence>
<evidence type="ECO:0000313" key="3">
    <source>
        <dbReference type="Proteomes" id="UP000251891"/>
    </source>
</evidence>
<feature type="region of interest" description="Disordered" evidence="1">
    <location>
        <begin position="1"/>
        <end position="21"/>
    </location>
</feature>
<sequence length="67" mass="7081">MCPHQPPCPPSDGPDRDAARTMANHPEQGWSLLCNGVVLFEDTGELLPDGGIVAPHRPTDLPTPSPA</sequence>
<comment type="caution">
    <text evidence="2">The sequence shown here is derived from an EMBL/GenBank/DDBJ whole genome shotgun (WGS) entry which is preliminary data.</text>
</comment>
<accession>A0A365GWA7</accession>
<dbReference type="EMBL" id="QLYX01000021">
    <property type="protein sequence ID" value="RAY11101.1"/>
    <property type="molecule type" value="Genomic_DNA"/>
</dbReference>
<proteinExistence type="predicted"/>
<name>A0A365GWA7_9ACTN</name>
<keyword evidence="3" id="KW-1185">Reference proteome</keyword>
<dbReference type="Pfam" id="PF19462">
    <property type="entry name" value="DUF5999"/>
    <property type="match status" value="1"/>
</dbReference>
<reference evidence="2 3" key="1">
    <citation type="submission" date="2018-06" db="EMBL/GenBank/DDBJ databases">
        <title>Actinomadura craniellae sp. nov. isolated from marine sponge Craniella sp.</title>
        <authorList>
            <person name="Li L."/>
            <person name="Xu Q.H."/>
            <person name="Lin H.W."/>
            <person name="Lu Y.H."/>
        </authorList>
    </citation>
    <scope>NUCLEOTIDE SEQUENCE [LARGE SCALE GENOMIC DNA]</scope>
    <source>
        <strain evidence="2 3">LHW63021</strain>
    </source>
</reference>
<dbReference type="InterPro" id="IPR046041">
    <property type="entry name" value="DUF5999"/>
</dbReference>